<dbReference type="Proteomes" id="UP000033423">
    <property type="component" value="Unassembled WGS sequence"/>
</dbReference>
<sequence length="149" mass="16218">MIMMLIIPSVTFAGGLDKSKGMDKVTLEGEFLCIGCNLKKMSGANAQCSLYAQHTIGFKTADGVMWSIIDNEKGHDITRAHTVLEKGVKGRIIGWIYPAANMIEIDSVEVNGVSMEVIQKAAWEEDQKVAKILTSRKVGEVPVLGGQQH</sequence>
<keyword evidence="2" id="KW-1185">Reference proteome</keyword>
<proteinExistence type="predicted"/>
<reference evidence="1 2" key="1">
    <citation type="submission" date="2015-02" db="EMBL/GenBank/DDBJ databases">
        <title>Single-cell genomics of uncultivated deep-branching MTB reveals a conserved set of magnetosome genes.</title>
        <authorList>
            <person name="Kolinko S."/>
            <person name="Richter M."/>
            <person name="Glockner F.O."/>
            <person name="Brachmann A."/>
            <person name="Schuler D."/>
        </authorList>
    </citation>
    <scope>NUCLEOTIDE SEQUENCE [LARGE SCALE GENOMIC DNA]</scope>
    <source>
        <strain evidence="1">TM-1</strain>
    </source>
</reference>
<name>A0A0F3GXX4_9BACT</name>
<dbReference type="EMBL" id="LACI01000454">
    <property type="protein sequence ID" value="KJU86794.1"/>
    <property type="molecule type" value="Genomic_DNA"/>
</dbReference>
<accession>A0A0F3GXX4</accession>
<evidence type="ECO:0000313" key="1">
    <source>
        <dbReference type="EMBL" id="KJU86794.1"/>
    </source>
</evidence>
<gene>
    <name evidence="1" type="ORF">MBAV_001013</name>
</gene>
<protein>
    <submittedName>
        <fullName evidence="1">Uncharacterized protein</fullName>
    </submittedName>
</protein>
<organism evidence="1 2">
    <name type="scientific">Candidatus Magnetobacterium bavaricum</name>
    <dbReference type="NCBI Taxonomy" id="29290"/>
    <lineage>
        <taxon>Bacteria</taxon>
        <taxon>Pseudomonadati</taxon>
        <taxon>Nitrospirota</taxon>
        <taxon>Thermodesulfovibrionia</taxon>
        <taxon>Thermodesulfovibrionales</taxon>
        <taxon>Candidatus Magnetobacteriaceae</taxon>
        <taxon>Candidatus Magnetobacterium</taxon>
    </lineage>
</organism>
<comment type="caution">
    <text evidence="1">The sequence shown here is derived from an EMBL/GenBank/DDBJ whole genome shotgun (WGS) entry which is preliminary data.</text>
</comment>
<dbReference type="AlphaFoldDB" id="A0A0F3GXX4"/>
<evidence type="ECO:0000313" key="2">
    <source>
        <dbReference type="Proteomes" id="UP000033423"/>
    </source>
</evidence>